<name>A0A221SYN5_9DEIO</name>
<evidence type="ECO:0008006" key="3">
    <source>
        <dbReference type="Google" id="ProtNLM"/>
    </source>
</evidence>
<dbReference type="CDD" id="cd11532">
    <property type="entry name" value="NTP-PPase_COG4997"/>
    <property type="match status" value="1"/>
</dbReference>
<keyword evidence="2" id="KW-1185">Reference proteome</keyword>
<sequence length="92" mass="10290">MAKLVRDRIPDLFGGSARPLNPPDFRAALHEKLREETEEYLEAGDVQELADVLEVVYALAALDGLTPADLEVLRAGKSEARGAFLRRLWWEA</sequence>
<evidence type="ECO:0000313" key="2">
    <source>
        <dbReference type="Proteomes" id="UP000259030"/>
    </source>
</evidence>
<organism evidence="1 2">
    <name type="scientific">Deinococcus ficus</name>
    <dbReference type="NCBI Taxonomy" id="317577"/>
    <lineage>
        <taxon>Bacteria</taxon>
        <taxon>Thermotogati</taxon>
        <taxon>Deinococcota</taxon>
        <taxon>Deinococci</taxon>
        <taxon>Deinococcales</taxon>
        <taxon>Deinococcaceae</taxon>
        <taxon>Deinococcus</taxon>
    </lineage>
</organism>
<proteinExistence type="predicted"/>
<dbReference type="EMBL" id="CP021081">
    <property type="protein sequence ID" value="ASN81731.1"/>
    <property type="molecule type" value="Genomic_DNA"/>
</dbReference>
<dbReference type="Proteomes" id="UP000259030">
    <property type="component" value="Chromosome"/>
</dbReference>
<gene>
    <name evidence="1" type="ORF">DFI_12685</name>
</gene>
<dbReference type="InterPro" id="IPR038735">
    <property type="entry name" value="MSMEG_1276-like_NTP-PPase_dom"/>
</dbReference>
<accession>A0A221SYN5</accession>
<protein>
    <recommendedName>
        <fullName evidence="3">Phosphoribosyl-ATP pyrophosphohydrolase</fullName>
    </recommendedName>
</protein>
<dbReference type="RefSeq" id="WP_027463829.1">
    <property type="nucleotide sequence ID" value="NZ_CP021081.1"/>
</dbReference>
<reference evidence="1 2" key="1">
    <citation type="submission" date="2017-05" db="EMBL/GenBank/DDBJ databases">
        <title>The complete genome sequence of Deinococcus ficus isolated from the rhizosphere of the Ficus religiosa L. in Taiwan.</title>
        <authorList>
            <person name="Wu K.-M."/>
            <person name="Liao T.-L."/>
            <person name="Liu Y.-M."/>
            <person name="Young C.-C."/>
            <person name="Tsai S.-F."/>
        </authorList>
    </citation>
    <scope>NUCLEOTIDE SEQUENCE [LARGE SCALE GENOMIC DNA]</scope>
    <source>
        <strain evidence="1 2">CC-FR2-10</strain>
    </source>
</reference>
<dbReference type="AlphaFoldDB" id="A0A221SYN5"/>
<dbReference type="KEGG" id="dfc:DFI_12685"/>
<evidence type="ECO:0000313" key="1">
    <source>
        <dbReference type="EMBL" id="ASN81731.1"/>
    </source>
</evidence>
<dbReference type="STRING" id="317577.GCA_000419625_01372"/>